<dbReference type="Pfam" id="PF26341">
    <property type="entry name" value="AAA_SelU"/>
    <property type="match status" value="1"/>
</dbReference>
<dbReference type="InterPro" id="IPR058840">
    <property type="entry name" value="AAA_SelU"/>
</dbReference>
<dbReference type="InterPro" id="IPR036873">
    <property type="entry name" value="Rhodanese-like_dom_sf"/>
</dbReference>
<dbReference type="NCBIfam" id="NF008750">
    <property type="entry name" value="PRK11784.1-2"/>
    <property type="match status" value="1"/>
</dbReference>
<dbReference type="EMBL" id="AP025516">
    <property type="protein sequence ID" value="BDD88329.1"/>
    <property type="molecule type" value="Genomic_DNA"/>
</dbReference>
<dbReference type="NCBIfam" id="TIGR03167">
    <property type="entry name" value="tRNA_sel_U_synt"/>
    <property type="match status" value="1"/>
</dbReference>
<feature type="domain" description="Rhodanese" evidence="2">
    <location>
        <begin position="22"/>
        <end position="146"/>
    </location>
</feature>
<reference evidence="3 4" key="1">
    <citation type="submission" date="2022-01" db="EMBL/GenBank/DDBJ databases">
        <title>Desulfofustis limnae sp. nov., a novel mesophilic sulfate-reducing bacterium isolated from marsh soil.</title>
        <authorList>
            <person name="Watanabe M."/>
            <person name="Takahashi A."/>
            <person name="Kojima H."/>
            <person name="Fukui M."/>
        </authorList>
    </citation>
    <scope>NUCLEOTIDE SEQUENCE [LARGE SCALE GENOMIC DNA]</scope>
    <source>
        <strain evidence="3 4">PPLL</strain>
    </source>
</reference>
<organism evidence="3 4">
    <name type="scientific">Desulfofustis limnaeus</name>
    <dbReference type="NCBI Taxonomy" id="2740163"/>
    <lineage>
        <taxon>Bacteria</taxon>
        <taxon>Pseudomonadati</taxon>
        <taxon>Thermodesulfobacteriota</taxon>
        <taxon>Desulfobulbia</taxon>
        <taxon>Desulfobulbales</taxon>
        <taxon>Desulfocapsaceae</taxon>
        <taxon>Desulfofustis</taxon>
    </lineage>
</organism>
<keyword evidence="1" id="KW-0711">Selenium</keyword>
<dbReference type="Gene3D" id="3.40.250.10">
    <property type="entry name" value="Rhodanese-like domain"/>
    <property type="match status" value="1"/>
</dbReference>
<protein>
    <submittedName>
        <fullName evidence="3">tRNA 2-selenouridine synthase</fullName>
    </submittedName>
</protein>
<keyword evidence="4" id="KW-1185">Reference proteome</keyword>
<dbReference type="NCBIfam" id="NF008751">
    <property type="entry name" value="PRK11784.1-3"/>
    <property type="match status" value="1"/>
</dbReference>
<dbReference type="PANTHER" id="PTHR30401">
    <property type="entry name" value="TRNA 2-SELENOURIDINE SYNTHASE"/>
    <property type="match status" value="1"/>
</dbReference>
<dbReference type="RefSeq" id="WP_284151705.1">
    <property type="nucleotide sequence ID" value="NZ_AP025516.1"/>
</dbReference>
<dbReference type="SMART" id="SM00450">
    <property type="entry name" value="RHOD"/>
    <property type="match status" value="1"/>
</dbReference>
<dbReference type="Proteomes" id="UP000830055">
    <property type="component" value="Chromosome"/>
</dbReference>
<name>A0ABN6M8G3_9BACT</name>
<dbReference type="SUPFAM" id="SSF52821">
    <property type="entry name" value="Rhodanese/Cell cycle control phosphatase"/>
    <property type="match status" value="1"/>
</dbReference>
<proteinExistence type="inferred from homology"/>
<dbReference type="HAMAP" id="MF_01622">
    <property type="entry name" value="tRNA_sel_U_synth"/>
    <property type="match status" value="1"/>
</dbReference>
<dbReference type="Pfam" id="PF00581">
    <property type="entry name" value="Rhodanese"/>
    <property type="match status" value="1"/>
</dbReference>
<dbReference type="InterPro" id="IPR001763">
    <property type="entry name" value="Rhodanese-like_dom"/>
</dbReference>
<evidence type="ECO:0000313" key="3">
    <source>
        <dbReference type="EMBL" id="BDD88329.1"/>
    </source>
</evidence>
<evidence type="ECO:0000313" key="4">
    <source>
        <dbReference type="Proteomes" id="UP000830055"/>
    </source>
</evidence>
<dbReference type="PANTHER" id="PTHR30401:SF0">
    <property type="entry name" value="TRNA 2-SELENOURIDINE SYNTHASE"/>
    <property type="match status" value="1"/>
</dbReference>
<evidence type="ECO:0000259" key="2">
    <source>
        <dbReference type="PROSITE" id="PS50206"/>
    </source>
</evidence>
<accession>A0ABN6M8G3</accession>
<dbReference type="PROSITE" id="PS50206">
    <property type="entry name" value="RHODANESE_3"/>
    <property type="match status" value="1"/>
</dbReference>
<evidence type="ECO:0000256" key="1">
    <source>
        <dbReference type="ARBA" id="ARBA00023266"/>
    </source>
</evidence>
<gene>
    <name evidence="3" type="primary">selU</name>
    <name evidence="3" type="ORF">DPPLL_26940</name>
</gene>
<sequence>MGFDVVAEPFQTESPEEYQRLIVAPVPLIDVRAPLEFSAGAVPGAVNLPLLADQERHQVGLCYRQQGREAALALGHRLLTGTRRDQVVAAWDAYLVSHPEARLYCARGGLRSAIAGDWIAAATGRLVPRLSGGYKGFRAFLLSRLDPSTITSAPLVLGGRTGSGKTRLLHRLPSSVDLEALANHRGSAFGSFLTVQPSQADFENRLAAALIRHHHALQSHLLVEDEGRHVGQRFLPRALSQFFAGAPLVLLEVDLDTRIETIIEEYVVAAQALYRERFGEDVGMERWLVDMEDGALRLGKRLGRSRVEEVRRRLANGYADQLRFGDCGLHRSWVKLLLTDYYDPMYDYQIGKKAERVVFRGNWDEVLHYLRGV</sequence>
<dbReference type="InterPro" id="IPR017582">
    <property type="entry name" value="SelU"/>
</dbReference>